<name>A0ABR7HI02_9FIRM</name>
<evidence type="ECO:0000256" key="2">
    <source>
        <dbReference type="ARBA" id="ARBA00022801"/>
    </source>
</evidence>
<evidence type="ECO:0000313" key="6">
    <source>
        <dbReference type="Proteomes" id="UP000636755"/>
    </source>
</evidence>
<dbReference type="GO" id="GO:0016787">
    <property type="term" value="F:hydrolase activity"/>
    <property type="evidence" value="ECO:0007669"/>
    <property type="project" value="UniProtKB-KW"/>
</dbReference>
<comment type="PTM">
    <text evidence="4">Autoproteolytically processed. The inactive tetrameric zymogen termed p46 autoprocesses to a smaller form termed p41, which is active only during spore germination.</text>
</comment>
<evidence type="ECO:0000313" key="5">
    <source>
        <dbReference type="EMBL" id="MBC5727141.1"/>
    </source>
</evidence>
<dbReference type="EC" id="3.4.24.78" evidence="4"/>
<comment type="catalytic activity">
    <reaction evidence="4">
        <text>Endopeptidase action with P4 Glu or Asp, P1 preferably Glu &gt; Asp, P1' hydrophobic and P2' Ala.</text>
        <dbReference type="EC" id="3.4.24.78"/>
    </reaction>
</comment>
<dbReference type="SUPFAM" id="SSF53163">
    <property type="entry name" value="HybD-like"/>
    <property type="match status" value="1"/>
</dbReference>
<sequence>MELRTDLAVEAREIAGEDVGGVDFVQYSENGLDISRLEVKTRKARQQLGKEEGTYITVELPSLTDNFTETDERLITIGKEIRRLLPVNGLVLVVGLGNPEITPDSLGPKTSSRVLATRHISGEIARSTGLDRLRPVAVMATGVTGQTGIETGEYILSIVKRIKPNAVVVIDALASRRLERLGCTLQISDTGISPGAGVGNHRTKINKETIGVPVIAIGVPTVVDAATFASDLLSVNDPHRARQKITPQGRQMVVIPREIDLLTERASRLISFALNGALQNEFNISELVSLM</sequence>
<gene>
    <name evidence="4" type="primary">gpr</name>
    <name evidence="5" type="ORF">H8R91_01095</name>
</gene>
<comment type="subunit">
    <text evidence="4">Homotetramer.</text>
</comment>
<organism evidence="5 6">
    <name type="scientific">Ruminococcus intestinalis</name>
    <dbReference type="NCBI Taxonomy" id="2763066"/>
    <lineage>
        <taxon>Bacteria</taxon>
        <taxon>Bacillati</taxon>
        <taxon>Bacillota</taxon>
        <taxon>Clostridia</taxon>
        <taxon>Eubacteriales</taxon>
        <taxon>Oscillospiraceae</taxon>
        <taxon>Ruminococcus</taxon>
    </lineage>
</organism>
<proteinExistence type="inferred from homology"/>
<keyword evidence="6" id="KW-1185">Reference proteome</keyword>
<keyword evidence="1 4" id="KW-0645">Protease</keyword>
<dbReference type="HAMAP" id="MF_00626">
    <property type="entry name" value="Germination_prot"/>
    <property type="match status" value="1"/>
</dbReference>
<dbReference type="NCBIfam" id="TIGR01441">
    <property type="entry name" value="GPR"/>
    <property type="match status" value="1"/>
</dbReference>
<dbReference type="Gene3D" id="3.40.50.1450">
    <property type="entry name" value="HybD-like"/>
    <property type="match status" value="1"/>
</dbReference>
<comment type="function">
    <text evidence="4">Initiates the rapid degradation of small, acid-soluble proteins during spore germination.</text>
</comment>
<keyword evidence="2 4" id="KW-0378">Hydrolase</keyword>
<protein>
    <recommendedName>
        <fullName evidence="4">Germination protease</fullName>
        <ecNumber evidence="4">3.4.24.78</ecNumber>
    </recommendedName>
    <alternativeName>
        <fullName evidence="4">GPR endopeptidase</fullName>
    </alternativeName>
    <alternativeName>
        <fullName evidence="4">Germination proteinase</fullName>
    </alternativeName>
    <alternativeName>
        <fullName evidence="4">Spore protease</fullName>
    </alternativeName>
</protein>
<evidence type="ECO:0000256" key="4">
    <source>
        <dbReference type="HAMAP-Rule" id="MF_00626"/>
    </source>
</evidence>
<dbReference type="EMBL" id="JACOPS010000001">
    <property type="protein sequence ID" value="MBC5727141.1"/>
    <property type="molecule type" value="Genomic_DNA"/>
</dbReference>
<feature type="chain" id="PRO_5044921422" description="Germination protease" evidence="4">
    <location>
        <begin position="7"/>
        <end position="291"/>
    </location>
</feature>
<evidence type="ECO:0000256" key="1">
    <source>
        <dbReference type="ARBA" id="ARBA00022670"/>
    </source>
</evidence>
<dbReference type="Pfam" id="PF03418">
    <property type="entry name" value="Peptidase_A25"/>
    <property type="match status" value="1"/>
</dbReference>
<dbReference type="RefSeq" id="WP_022234531.1">
    <property type="nucleotide sequence ID" value="NZ_JACOPS010000001.1"/>
</dbReference>
<accession>A0ABR7HI02</accession>
<dbReference type="InterPro" id="IPR005080">
    <property type="entry name" value="Peptidase_A25"/>
</dbReference>
<keyword evidence="3 4" id="KW-0865">Zymogen</keyword>
<comment type="similarity">
    <text evidence="4">Belongs to the peptidase A25 family.</text>
</comment>
<dbReference type="Proteomes" id="UP000636755">
    <property type="component" value="Unassembled WGS sequence"/>
</dbReference>
<reference evidence="5 6" key="1">
    <citation type="submission" date="2020-08" db="EMBL/GenBank/DDBJ databases">
        <title>Genome public.</title>
        <authorList>
            <person name="Liu C."/>
            <person name="Sun Q."/>
        </authorList>
    </citation>
    <scope>NUCLEOTIDE SEQUENCE [LARGE SCALE GENOMIC DNA]</scope>
    <source>
        <strain evidence="5 6">NSJ-71</strain>
    </source>
</reference>
<evidence type="ECO:0000256" key="3">
    <source>
        <dbReference type="ARBA" id="ARBA00023145"/>
    </source>
</evidence>
<comment type="caution">
    <text evidence="5">The sequence shown here is derived from an EMBL/GenBank/DDBJ whole genome shotgun (WGS) entry which is preliminary data.</text>
</comment>
<dbReference type="InterPro" id="IPR023430">
    <property type="entry name" value="Pept_HybD-like_dom_sf"/>
</dbReference>
<feature type="propeptide" id="PRO_5044921423" evidence="4">
    <location>
        <begin position="1"/>
        <end position="6"/>
    </location>
</feature>